<name>B6V2H5_BPSP1</name>
<gene>
    <name evidence="1" type="primary">36.3</name>
    <name evidence="1" type="ORF">SPO1_3</name>
</gene>
<dbReference type="EMDB" id="EMD-65011"/>
<dbReference type="KEGG" id="vg:7008992"/>
<evidence type="ECO:0000313" key="2">
    <source>
        <dbReference type="Proteomes" id="UP000001590"/>
    </source>
</evidence>
<dbReference type="Proteomes" id="UP000001590">
    <property type="component" value="Segment"/>
</dbReference>
<dbReference type="GeneID" id="7008992"/>
<organismHost>
    <name type="scientific">Bacillus subtilis</name>
    <dbReference type="NCBI Taxonomy" id="1423"/>
</organismHost>
<evidence type="ECO:0000313" key="1">
    <source>
        <dbReference type="EMBL" id="ACI90908.1"/>
    </source>
</evidence>
<keyword evidence="3" id="KW-0002">3D-structure</keyword>
<dbReference type="RefSeq" id="YP_002300279.1">
    <property type="nucleotide sequence ID" value="NC_011421.1"/>
</dbReference>
<keyword evidence="2" id="KW-1185">Reference proteome</keyword>
<evidence type="ECO:0007829" key="3">
    <source>
        <dbReference type="PDB" id="9VEL"/>
    </source>
</evidence>
<reference evidence="1 2" key="1">
    <citation type="journal article" date="2009" name="J. Mol. Biol.">
        <title>The genome of Bacillus subtilis bacteriophage SPO1.</title>
        <authorList>
            <person name="Stewart C.R."/>
            <person name="Casjens S.R."/>
            <person name="Cresawn S.G."/>
            <person name="Houtz J.M."/>
            <person name="Smith A.L."/>
            <person name="Ford M.E."/>
            <person name="Peebles C.L."/>
            <person name="Hatfull G.F."/>
            <person name="Hendrix R.W."/>
            <person name="Huang W.M."/>
            <person name="Pedulla M.L."/>
        </authorList>
    </citation>
    <scope>NUCLEOTIDE SEQUENCE [LARGE SCALE GENOMIC DNA]</scope>
</reference>
<accession>B6V2H5</accession>
<dbReference type="PDB" id="9VEL">
    <property type="method" value="EM"/>
    <property type="resolution" value="3.00 A"/>
    <property type="chains" value="w=1-96"/>
</dbReference>
<organism evidence="1 2">
    <name type="scientific">Bacillus phage SP01</name>
    <name type="common">Bacteriophage SP01</name>
    <dbReference type="NCBI Taxonomy" id="2884427"/>
    <lineage>
        <taxon>Viruses</taxon>
        <taxon>Duplodnaviria</taxon>
        <taxon>Heunggongvirae</taxon>
        <taxon>Uroviricota</taxon>
        <taxon>Caudoviricetes</taxon>
        <taxon>Herelleviridae</taxon>
        <taxon>Spounavirinae</taxon>
        <taxon>Okubovirus</taxon>
        <taxon>Okubovirus SPO1</taxon>
    </lineage>
</organism>
<dbReference type="EMBL" id="FJ230960">
    <property type="protein sequence ID" value="ACI90908.1"/>
    <property type="molecule type" value="Genomic_DNA"/>
</dbReference>
<sequence>MNHNIQDLQMHANEVCRQIGAKAVQDYLKKVDPDMVLAYSDERGYFIFDPNEEPPTGSGNGETASQVELYIDLTKPLEGADFRRYESPNPSTITLP</sequence>
<proteinExistence type="evidence at protein level"/>
<reference evidence="3" key="2">
    <citation type="submission" date="2025-06" db="PDB data bank">
        <title>Capsid structure of phage SPO1 reveals novel minor capsid proteins and insights into capsid stabilization.</title>
        <authorList>
            <person name="Zhao X."/>
            <person name="Wang A."/>
            <person name="Wang Y."/>
            <person name="Kang Y."/>
            <person name="Shao Q."/>
            <person name="Li L."/>
            <person name="Zheng Y."/>
            <person name="Hu H."/>
            <person name="Li X."/>
            <person name="Fan H."/>
            <person name="Cai C."/>
            <person name="Liu B."/>
            <person name="Fang Q."/>
        </authorList>
    </citation>
    <scope>STRUCTURE BY ELECTRON MICROSCOPY (3.00 ANGSTROMS)</scope>
</reference>
<protein>
    <submittedName>
        <fullName evidence="1">Gp36.3</fullName>
    </submittedName>
</protein>